<dbReference type="EMBL" id="JAGQHS010000009">
    <property type="protein sequence ID" value="MCA9754765.1"/>
    <property type="molecule type" value="Genomic_DNA"/>
</dbReference>
<dbReference type="Gene3D" id="2.60.40.10">
    <property type="entry name" value="Immunoglobulins"/>
    <property type="match status" value="2"/>
</dbReference>
<evidence type="ECO:0000313" key="3">
    <source>
        <dbReference type="EMBL" id="MCA9754765.1"/>
    </source>
</evidence>
<sequence>MQLPIRRSRLLASLSSLAIVALIWGCSAFDDYLDKDPDAFLGPPPDLTPPVVTVQAPAGADSLHASPVGGRDAVVEVAASDDIELREVAILIDDRLEALLTDPPFTFTWDTTVLDEGSVHRIWARATDSSDNSAESDTVYAVVFNAGPRIRIMSPERSAFVQGDIEIEVEADDPRVPIQRVDFLIDGIPIGSDSNAPFSYTWSSQDYPPGSHFLSAMATGENGSLGISPFVSILLNNSPPRVQLEFPETGRAVAHLGTIPFSASAVDTVHGAIPDSLLWTSSIDGEIGRGGYFWKSGLTPGVHDIVVSARNAWGLESSDEIQLVVRETPTISLCWDMFYPFILTECYVCHNPGAPEIPDSEFDMSTWITMLEGGKSQRELGLRALVPCKPDSSLIWIKITDDTPLVGDPMPPPDSREPLTPEQKEMIRIWIEEGAPPDEGLEGGC</sequence>
<dbReference type="PANTHER" id="PTHR35889">
    <property type="entry name" value="CYCLOINULO-OLIGOSACCHARIDE FRUCTANOTRANSFERASE-RELATED"/>
    <property type="match status" value="1"/>
</dbReference>
<organism evidence="3 4">
    <name type="scientific">Eiseniibacteriota bacterium</name>
    <dbReference type="NCBI Taxonomy" id="2212470"/>
    <lineage>
        <taxon>Bacteria</taxon>
        <taxon>Candidatus Eiseniibacteriota</taxon>
    </lineage>
</organism>
<dbReference type="InterPro" id="IPR013783">
    <property type="entry name" value="Ig-like_fold"/>
</dbReference>
<reference evidence="3" key="2">
    <citation type="journal article" date="2021" name="Microbiome">
        <title>Successional dynamics and alternative stable states in a saline activated sludge microbial community over 9 years.</title>
        <authorList>
            <person name="Wang Y."/>
            <person name="Ye J."/>
            <person name="Ju F."/>
            <person name="Liu L."/>
            <person name="Boyd J.A."/>
            <person name="Deng Y."/>
            <person name="Parks D.H."/>
            <person name="Jiang X."/>
            <person name="Yin X."/>
            <person name="Woodcroft B.J."/>
            <person name="Tyson G.W."/>
            <person name="Hugenholtz P."/>
            <person name="Polz M.F."/>
            <person name="Zhang T."/>
        </authorList>
    </citation>
    <scope>NUCLEOTIDE SEQUENCE</scope>
    <source>
        <strain evidence="3">HKST-UBA02</strain>
    </source>
</reference>
<feature type="signal peptide" evidence="1">
    <location>
        <begin position="1"/>
        <end position="28"/>
    </location>
</feature>
<name>A0A956N8Q9_UNCEI</name>
<dbReference type="InterPro" id="IPR011429">
    <property type="entry name" value="Cyt_c_Planctomycete-type"/>
</dbReference>
<dbReference type="Pfam" id="PF17957">
    <property type="entry name" value="Big_7"/>
    <property type="match status" value="2"/>
</dbReference>
<reference evidence="3" key="1">
    <citation type="submission" date="2020-04" db="EMBL/GenBank/DDBJ databases">
        <authorList>
            <person name="Zhang T."/>
        </authorList>
    </citation>
    <scope>NUCLEOTIDE SEQUENCE</scope>
    <source>
        <strain evidence="3">HKST-UBA02</strain>
    </source>
</reference>
<dbReference type="AlphaFoldDB" id="A0A956N8Q9"/>
<dbReference type="Proteomes" id="UP000739538">
    <property type="component" value="Unassembled WGS sequence"/>
</dbReference>
<dbReference type="PANTHER" id="PTHR35889:SF3">
    <property type="entry name" value="F-BOX DOMAIN-CONTAINING PROTEIN"/>
    <property type="match status" value="1"/>
</dbReference>
<gene>
    <name evidence="3" type="ORF">KDA27_03110</name>
</gene>
<comment type="caution">
    <text evidence="3">The sequence shown here is derived from an EMBL/GenBank/DDBJ whole genome shotgun (WGS) entry which is preliminary data.</text>
</comment>
<feature type="domain" description="Cytochrome C Planctomycete-type" evidence="2">
    <location>
        <begin position="346"/>
        <end position="414"/>
    </location>
</feature>
<evidence type="ECO:0000259" key="2">
    <source>
        <dbReference type="Pfam" id="PF07635"/>
    </source>
</evidence>
<feature type="chain" id="PRO_5036798550" description="Cytochrome C Planctomycete-type domain-containing protein" evidence="1">
    <location>
        <begin position="29"/>
        <end position="445"/>
    </location>
</feature>
<evidence type="ECO:0000256" key="1">
    <source>
        <dbReference type="SAM" id="SignalP"/>
    </source>
</evidence>
<dbReference type="Pfam" id="PF07635">
    <property type="entry name" value="PSCyt1"/>
    <property type="match status" value="1"/>
</dbReference>
<accession>A0A956N8Q9</accession>
<keyword evidence="1" id="KW-0732">Signal</keyword>
<proteinExistence type="predicted"/>
<protein>
    <recommendedName>
        <fullName evidence="2">Cytochrome C Planctomycete-type domain-containing protein</fullName>
    </recommendedName>
</protein>
<evidence type="ECO:0000313" key="4">
    <source>
        <dbReference type="Proteomes" id="UP000739538"/>
    </source>
</evidence>